<reference evidence="10" key="1">
    <citation type="journal article" date="2019" name="Int. J. Syst. Evol. Microbiol.">
        <title>The Global Catalogue of Microorganisms (GCM) 10K type strain sequencing project: providing services to taxonomists for standard genome sequencing and annotation.</title>
        <authorList>
            <consortium name="The Broad Institute Genomics Platform"/>
            <consortium name="The Broad Institute Genome Sequencing Center for Infectious Disease"/>
            <person name="Wu L."/>
            <person name="Ma J."/>
        </authorList>
    </citation>
    <scope>NUCLEOTIDE SEQUENCE [LARGE SCALE GENOMIC DNA]</scope>
    <source>
        <strain evidence="10">CGMCC 4.7682</strain>
    </source>
</reference>
<dbReference type="SMART" id="SM00028">
    <property type="entry name" value="TPR"/>
    <property type="match status" value="4"/>
</dbReference>
<dbReference type="Pfam" id="PF00486">
    <property type="entry name" value="Trans_reg_C"/>
    <property type="match status" value="1"/>
</dbReference>
<feature type="repeat" description="TPR" evidence="4">
    <location>
        <begin position="795"/>
        <end position="828"/>
    </location>
</feature>
<evidence type="ECO:0000313" key="9">
    <source>
        <dbReference type="EMBL" id="MFC3516028.1"/>
    </source>
</evidence>
<dbReference type="SUPFAM" id="SSF48452">
    <property type="entry name" value="TPR-like"/>
    <property type="match status" value="2"/>
</dbReference>
<dbReference type="PROSITE" id="PS50005">
    <property type="entry name" value="TPR"/>
    <property type="match status" value="2"/>
</dbReference>
<dbReference type="Pfam" id="PF13424">
    <property type="entry name" value="TPR_12"/>
    <property type="match status" value="1"/>
</dbReference>
<dbReference type="PANTHER" id="PTHR47691:SF3">
    <property type="entry name" value="HTH-TYPE TRANSCRIPTIONAL REGULATOR RV0890C-RELATED"/>
    <property type="match status" value="1"/>
</dbReference>
<dbReference type="Gene3D" id="3.40.50.300">
    <property type="entry name" value="P-loop containing nucleotide triphosphate hydrolases"/>
    <property type="match status" value="1"/>
</dbReference>
<organism evidence="9 10">
    <name type="scientific">Amycolatopsis halotolerans</name>
    <dbReference type="NCBI Taxonomy" id="330083"/>
    <lineage>
        <taxon>Bacteria</taxon>
        <taxon>Bacillati</taxon>
        <taxon>Actinomycetota</taxon>
        <taxon>Actinomycetes</taxon>
        <taxon>Pseudonocardiales</taxon>
        <taxon>Pseudonocardiaceae</taxon>
        <taxon>Amycolatopsis</taxon>
    </lineage>
</organism>
<comment type="similarity">
    <text evidence="1">Belongs to the AfsR/DnrI/RedD regulatory family.</text>
</comment>
<dbReference type="InterPro" id="IPR016032">
    <property type="entry name" value="Sig_transdc_resp-reg_C-effctor"/>
</dbReference>
<evidence type="ECO:0000256" key="2">
    <source>
        <dbReference type="ARBA" id="ARBA00022737"/>
    </source>
</evidence>
<feature type="region of interest" description="Disordered" evidence="5">
    <location>
        <begin position="965"/>
        <end position="995"/>
    </location>
</feature>
<proteinExistence type="inferred from homology"/>
<keyword evidence="4" id="KW-0802">TPR repeat</keyword>
<dbReference type="InterPro" id="IPR003593">
    <property type="entry name" value="AAA+_ATPase"/>
</dbReference>
<accession>A0ABV7QUS8</accession>
<comment type="caution">
    <text evidence="9">The sequence shown here is derived from an EMBL/GenBank/DDBJ whole genome shotgun (WGS) entry which is preliminary data.</text>
</comment>
<dbReference type="PRINTS" id="PR00364">
    <property type="entry name" value="DISEASERSIST"/>
</dbReference>
<evidence type="ECO:0000259" key="6">
    <source>
        <dbReference type="SMART" id="SM00382"/>
    </source>
</evidence>
<sequence>MDFAYGILGQTAVRMHGKMNEQWGQRQTRNILGVLLTRPGQRFSQDALISWLWDDDLPGNPQEALYKAVYRLREALAEADSPTSITRSGDGYLVDLDENLVDVAAFRKLIRKAHDAARSADHETAHGSAASALSLWRDEPLAELRTERASNWREDKVKSMLLPAREILTSQLLALGRPDEAAGWMQELAPEHASRLAFVKLQLQIYYALGQSVQAQAHFLDANRRFNEAADDTAKTLLHAFHDELRDRYENPPAPVVPVRRAAPPTHPLPRDLRGFISRADALETLDEWLRPGSPTRSPAVVLSGPPGIGKTSLAVHWAHRAAGWFPDGAIYLDLHGFGPAPRLEPADVVDQLLQSLSYPVDHVVDTTARAAVLRQQLADRSVLVILDDAENSEHVDRLLHALSECAVIVTSRRRLGALTRRHELAALSLDRLDDRDSLELFVRRLRGRGEREPGAARRIAHLCDGLPLALTLIAESAARRPGLSLSTMLDQLRDPERLLSIGDDGDDQSLRAAFSSSYQMLEPPSQAVFRLFGHHPGAEIHVDTLLSAAGRPAAETRRALETLVALHLIDQPGDTDRYRILSIFHRYAQTLSTQHYDPQPLRRLLSHYCSTADNAHRVAHPHRDRPPRLDPAPDISPTQFETSAAAHRWFLRERTNLTALAALAEHHQLFDYACTLPHLMHDTFVIYGFYDDMTAGLAIAARAARANKDSHAEGSTLNDLGELHLTLSNHNAAEDALSRALELAIDDESPVAKLTININLARLHRLTGRHGEAIALFRSCITHAQRNGDPVREAKAEQYLGETLAELDQYEKALPHYHRALHLRALTGDASGQAATYITLAELHLGQEEFAVAHRHCHLAQAQIAGDLTAGMRLRTVQARLAAAERNDRAALRLSQEAVELAERAHNATGQARALEAFAEILYSRGNREDAVDAWTRAAAFYRGRGRDAKADRVEERLAVARDPHLIPQARDGESDEENTVAMPAPRRSVIRHR</sequence>
<dbReference type="InterPro" id="IPR036388">
    <property type="entry name" value="WH-like_DNA-bd_sf"/>
</dbReference>
<dbReference type="RefSeq" id="WP_377874536.1">
    <property type="nucleotide sequence ID" value="NZ_JBHMAY010000073.1"/>
</dbReference>
<dbReference type="Pfam" id="PF03704">
    <property type="entry name" value="BTAD"/>
    <property type="match status" value="1"/>
</dbReference>
<evidence type="ECO:0000256" key="4">
    <source>
        <dbReference type="PROSITE-ProRule" id="PRU00339"/>
    </source>
</evidence>
<dbReference type="InterPro" id="IPR019734">
    <property type="entry name" value="TPR_rpt"/>
</dbReference>
<feature type="repeat" description="TPR" evidence="4">
    <location>
        <begin position="715"/>
        <end position="748"/>
    </location>
</feature>
<evidence type="ECO:0000256" key="5">
    <source>
        <dbReference type="SAM" id="MobiDB-lite"/>
    </source>
</evidence>
<feature type="domain" description="AAA+ ATPase" evidence="6">
    <location>
        <begin position="297"/>
        <end position="439"/>
    </location>
</feature>
<feature type="region of interest" description="Disordered" evidence="5">
    <location>
        <begin position="617"/>
        <end position="636"/>
    </location>
</feature>
<dbReference type="SUPFAM" id="SSF46894">
    <property type="entry name" value="C-terminal effector domain of the bipartite response regulators"/>
    <property type="match status" value="1"/>
</dbReference>
<dbReference type="InterPro" id="IPR005158">
    <property type="entry name" value="BTAD"/>
</dbReference>
<dbReference type="EMBL" id="JBHRWI010000057">
    <property type="protein sequence ID" value="MFC3516028.1"/>
    <property type="molecule type" value="Genomic_DNA"/>
</dbReference>
<dbReference type="Gene3D" id="1.10.10.10">
    <property type="entry name" value="Winged helix-like DNA-binding domain superfamily/Winged helix DNA-binding domain"/>
    <property type="match status" value="1"/>
</dbReference>
<name>A0ABV7QUS8_9PSEU</name>
<evidence type="ECO:0000259" key="8">
    <source>
        <dbReference type="SMART" id="SM01043"/>
    </source>
</evidence>
<evidence type="ECO:0000313" key="10">
    <source>
        <dbReference type="Proteomes" id="UP001595764"/>
    </source>
</evidence>
<dbReference type="SUPFAM" id="SSF52540">
    <property type="entry name" value="P-loop containing nucleoside triphosphate hydrolases"/>
    <property type="match status" value="1"/>
</dbReference>
<dbReference type="InterPro" id="IPR002182">
    <property type="entry name" value="NB-ARC"/>
</dbReference>
<dbReference type="Gene3D" id="1.25.40.10">
    <property type="entry name" value="Tetratricopeptide repeat domain"/>
    <property type="match status" value="2"/>
</dbReference>
<dbReference type="SMART" id="SM00382">
    <property type="entry name" value="AAA"/>
    <property type="match status" value="1"/>
</dbReference>
<dbReference type="Pfam" id="PF00931">
    <property type="entry name" value="NB-ARC"/>
    <property type="match status" value="1"/>
</dbReference>
<gene>
    <name evidence="9" type="ORF">ACFORO_38095</name>
</gene>
<keyword evidence="2" id="KW-0677">Repeat</keyword>
<dbReference type="SMART" id="SM01043">
    <property type="entry name" value="BTAD"/>
    <property type="match status" value="1"/>
</dbReference>
<feature type="domain" description="Bacterial transcriptional activator" evidence="8">
    <location>
        <begin position="101"/>
        <end position="246"/>
    </location>
</feature>
<protein>
    <submittedName>
        <fullName evidence="9">Tetratricopeptide repeat protein</fullName>
    </submittedName>
</protein>
<dbReference type="SMART" id="SM00862">
    <property type="entry name" value="Trans_reg_C"/>
    <property type="match status" value="1"/>
</dbReference>
<keyword evidence="10" id="KW-1185">Reference proteome</keyword>
<dbReference type="InterPro" id="IPR027417">
    <property type="entry name" value="P-loop_NTPase"/>
</dbReference>
<evidence type="ECO:0000256" key="1">
    <source>
        <dbReference type="ARBA" id="ARBA00005820"/>
    </source>
</evidence>
<feature type="domain" description="OmpR/PhoB-type" evidence="7">
    <location>
        <begin position="20"/>
        <end position="94"/>
    </location>
</feature>
<dbReference type="PANTHER" id="PTHR47691">
    <property type="entry name" value="REGULATOR-RELATED"/>
    <property type="match status" value="1"/>
</dbReference>
<dbReference type="Gene3D" id="1.10.8.430">
    <property type="entry name" value="Helical domain of apoptotic protease-activating factors"/>
    <property type="match status" value="1"/>
</dbReference>
<dbReference type="InterPro" id="IPR042197">
    <property type="entry name" value="Apaf_helical"/>
</dbReference>
<dbReference type="Proteomes" id="UP001595764">
    <property type="component" value="Unassembled WGS sequence"/>
</dbReference>
<keyword evidence="3" id="KW-0238">DNA-binding</keyword>
<evidence type="ECO:0000256" key="3">
    <source>
        <dbReference type="ARBA" id="ARBA00023125"/>
    </source>
</evidence>
<dbReference type="InterPro" id="IPR011990">
    <property type="entry name" value="TPR-like_helical_dom_sf"/>
</dbReference>
<dbReference type="InterPro" id="IPR001867">
    <property type="entry name" value="OmpR/PhoB-type_DNA-bd"/>
</dbReference>
<evidence type="ECO:0000259" key="7">
    <source>
        <dbReference type="SMART" id="SM00862"/>
    </source>
</evidence>